<dbReference type="InterPro" id="IPR012910">
    <property type="entry name" value="Plug_dom"/>
</dbReference>
<evidence type="ECO:0000256" key="13">
    <source>
        <dbReference type="SAM" id="SignalP"/>
    </source>
</evidence>
<evidence type="ECO:0000256" key="2">
    <source>
        <dbReference type="ARBA" id="ARBA00022448"/>
    </source>
</evidence>
<dbReference type="InterPro" id="IPR039426">
    <property type="entry name" value="TonB-dep_rcpt-like"/>
</dbReference>
<protein>
    <submittedName>
        <fullName evidence="16">TonB-dependent receptor protein</fullName>
    </submittedName>
</protein>
<evidence type="ECO:0000256" key="1">
    <source>
        <dbReference type="ARBA" id="ARBA00004571"/>
    </source>
</evidence>
<evidence type="ECO:0000256" key="12">
    <source>
        <dbReference type="RuleBase" id="RU003357"/>
    </source>
</evidence>
<feature type="domain" description="TonB-dependent receptor plug" evidence="15">
    <location>
        <begin position="58"/>
        <end position="169"/>
    </location>
</feature>
<keyword evidence="3 11" id="KW-1134">Transmembrane beta strand</keyword>
<dbReference type="Pfam" id="PF07715">
    <property type="entry name" value="Plug"/>
    <property type="match status" value="1"/>
</dbReference>
<keyword evidence="9 11" id="KW-0472">Membrane</keyword>
<evidence type="ECO:0000256" key="11">
    <source>
        <dbReference type="PROSITE-ProRule" id="PRU01360"/>
    </source>
</evidence>
<evidence type="ECO:0000256" key="4">
    <source>
        <dbReference type="ARBA" id="ARBA00022496"/>
    </source>
</evidence>
<organism evidence="16 17">
    <name type="scientific">Methylocaldum marinum</name>
    <dbReference type="NCBI Taxonomy" id="1432792"/>
    <lineage>
        <taxon>Bacteria</taxon>
        <taxon>Pseudomonadati</taxon>
        <taxon>Pseudomonadota</taxon>
        <taxon>Gammaproteobacteria</taxon>
        <taxon>Methylococcales</taxon>
        <taxon>Methylococcaceae</taxon>
        <taxon>Methylocaldum</taxon>
    </lineage>
</organism>
<keyword evidence="17" id="KW-1185">Reference proteome</keyword>
<evidence type="ECO:0000256" key="7">
    <source>
        <dbReference type="ARBA" id="ARBA00023065"/>
    </source>
</evidence>
<evidence type="ECO:0000259" key="15">
    <source>
        <dbReference type="Pfam" id="PF07715"/>
    </source>
</evidence>
<dbReference type="PROSITE" id="PS52016">
    <property type="entry name" value="TONB_DEPENDENT_REC_3"/>
    <property type="match status" value="1"/>
</dbReference>
<dbReference type="InterPro" id="IPR037066">
    <property type="entry name" value="Plug_dom_sf"/>
</dbReference>
<dbReference type="KEGG" id="mmai:sS8_2131"/>
<dbReference type="InterPro" id="IPR036942">
    <property type="entry name" value="Beta-barrel_TonB_sf"/>
</dbReference>
<keyword evidence="13" id="KW-0732">Signal</keyword>
<dbReference type="InterPro" id="IPR000531">
    <property type="entry name" value="Beta-barrel_TonB"/>
</dbReference>
<comment type="similarity">
    <text evidence="11 12">Belongs to the TonB-dependent receptor family.</text>
</comment>
<dbReference type="GO" id="GO:0009279">
    <property type="term" value="C:cell outer membrane"/>
    <property type="evidence" value="ECO:0007669"/>
    <property type="project" value="UniProtKB-SubCell"/>
</dbReference>
<keyword evidence="16" id="KW-0675">Receptor</keyword>
<feature type="signal peptide" evidence="13">
    <location>
        <begin position="1"/>
        <end position="23"/>
    </location>
</feature>
<name>A0A250KQY5_9GAMM</name>
<dbReference type="Gene3D" id="2.40.170.20">
    <property type="entry name" value="TonB-dependent receptor, beta-barrel domain"/>
    <property type="match status" value="1"/>
</dbReference>
<evidence type="ECO:0000256" key="9">
    <source>
        <dbReference type="ARBA" id="ARBA00023136"/>
    </source>
</evidence>
<gene>
    <name evidence="16" type="ORF">sS8_2131</name>
</gene>
<sequence length="754" mass="83234">MSPVRAGVAIFSVNLLLAAPAAAEHAEEHRLQTIEVTAPEEIEESLTTPSAETARYRLSQVPGATTFIHSDEYRTRPTPGGVADVLSYSPGVFAQSRYGNSETRILVRGQGTSLTYGSVGLRYLRDGLPLTGTDGFTNPELLEPMNALYTEVYRGSNALQYGSAFLGGAVNFVSRNGRNTPGIHASFVTGSYDYYRPQLMVGGVLNEDLDYFVSYTGTYNNSFRDHSEEDISRGYANFGYRWSEDQETRVHLFASKNRLQLPGSLTFDQYYDDPYQAQDGVSPGAFFNKFNTLDVQRNLDTLRGDVRHTIKFTPDDVLTVGAWYENRRLWHPLSPFNSTRAPCRGTPDSEGIVTINDPACGGLLIGYGNLVGSFNRNRQQDAGLSWRFTHDGSLFGSRNNFVVGGFFGWGKSYGTVDNTLPGAEIGTKLNNAKSEAFNIEIFAEDRFALTSTLDLVVGGQFIHAKRRSLTDFFVPTSSVNNALETDASRWYTAFSPKVGLIWQATEKQQFYANFSRSYEPPTNSQLAFRDPRLNQLGNESALDAQEGTTIEVGTRGEAGIFNWDLAVYHSWINNEILNALLPGSAVQSGTSNADKTTHTGVEVGTGALIPLGLMGDDLLRMRLTYTYQRFLYDNDALHGDNYIPGVPHHFGGAEAIYEHPSGFYIGPNIRMTSNYYVDYANTLRAPAYTLFGARAGYKNTFNKLGYHVFVEGRNLTDEKWVASTSVAATATREGTAILNPGFDRTIFGGISIDY</sequence>
<dbReference type="PANTHER" id="PTHR32552">
    <property type="entry name" value="FERRICHROME IRON RECEPTOR-RELATED"/>
    <property type="match status" value="1"/>
</dbReference>
<dbReference type="RefSeq" id="WP_232020590.1">
    <property type="nucleotide sequence ID" value="NZ_AP017928.1"/>
</dbReference>
<keyword evidence="10 11" id="KW-0998">Cell outer membrane</keyword>
<keyword evidence="5 11" id="KW-0812">Transmembrane</keyword>
<feature type="domain" description="TonB-dependent receptor-like beta-barrel" evidence="14">
    <location>
        <begin position="270"/>
        <end position="715"/>
    </location>
</feature>
<dbReference type="Proteomes" id="UP000266313">
    <property type="component" value="Chromosome"/>
</dbReference>
<evidence type="ECO:0000256" key="3">
    <source>
        <dbReference type="ARBA" id="ARBA00022452"/>
    </source>
</evidence>
<evidence type="ECO:0000256" key="5">
    <source>
        <dbReference type="ARBA" id="ARBA00022692"/>
    </source>
</evidence>
<dbReference type="EMBL" id="AP017928">
    <property type="protein sequence ID" value="BBA34083.1"/>
    <property type="molecule type" value="Genomic_DNA"/>
</dbReference>
<comment type="subcellular location">
    <subcellularLocation>
        <location evidence="1 11">Cell outer membrane</location>
        <topology evidence="1 11">Multi-pass membrane protein</topology>
    </subcellularLocation>
</comment>
<keyword evidence="2 11" id="KW-0813">Transport</keyword>
<evidence type="ECO:0000256" key="10">
    <source>
        <dbReference type="ARBA" id="ARBA00023237"/>
    </source>
</evidence>
<evidence type="ECO:0000256" key="8">
    <source>
        <dbReference type="ARBA" id="ARBA00023077"/>
    </source>
</evidence>
<evidence type="ECO:0000313" key="17">
    <source>
        <dbReference type="Proteomes" id="UP000266313"/>
    </source>
</evidence>
<keyword evidence="7" id="KW-0406">Ion transport</keyword>
<evidence type="ECO:0000313" key="16">
    <source>
        <dbReference type="EMBL" id="BBA34083.1"/>
    </source>
</evidence>
<dbReference type="AlphaFoldDB" id="A0A250KQY5"/>
<proteinExistence type="inferred from homology"/>
<feature type="chain" id="PRO_5012174017" evidence="13">
    <location>
        <begin position="24"/>
        <end position="754"/>
    </location>
</feature>
<dbReference type="Gene3D" id="2.170.130.10">
    <property type="entry name" value="TonB-dependent receptor, plug domain"/>
    <property type="match status" value="1"/>
</dbReference>
<keyword evidence="8 12" id="KW-0798">TonB box</keyword>
<accession>A0A250KQY5</accession>
<evidence type="ECO:0000256" key="6">
    <source>
        <dbReference type="ARBA" id="ARBA00023004"/>
    </source>
</evidence>
<evidence type="ECO:0000259" key="14">
    <source>
        <dbReference type="Pfam" id="PF00593"/>
    </source>
</evidence>
<dbReference type="PANTHER" id="PTHR32552:SF81">
    <property type="entry name" value="TONB-DEPENDENT OUTER MEMBRANE RECEPTOR"/>
    <property type="match status" value="1"/>
</dbReference>
<dbReference type="GO" id="GO:0006826">
    <property type="term" value="P:iron ion transport"/>
    <property type="evidence" value="ECO:0007669"/>
    <property type="project" value="UniProtKB-KW"/>
</dbReference>
<keyword evidence="6" id="KW-0408">Iron</keyword>
<keyword evidence="4" id="KW-0410">Iron transport</keyword>
<dbReference type="Pfam" id="PF00593">
    <property type="entry name" value="TonB_dep_Rec_b-barrel"/>
    <property type="match status" value="1"/>
</dbReference>
<dbReference type="SUPFAM" id="SSF56935">
    <property type="entry name" value="Porins"/>
    <property type="match status" value="1"/>
</dbReference>
<reference evidence="16 17" key="1">
    <citation type="submission" date="2016-12" db="EMBL/GenBank/DDBJ databases">
        <title>Genome sequencing of Methylocaldum marinum.</title>
        <authorList>
            <person name="Takeuchi M."/>
            <person name="Kamagata Y."/>
            <person name="Hiraoka S."/>
            <person name="Oshima K."/>
            <person name="Hattori M."/>
            <person name="Iwasaki W."/>
        </authorList>
    </citation>
    <scope>NUCLEOTIDE SEQUENCE [LARGE SCALE GENOMIC DNA]</scope>
    <source>
        <strain evidence="16 17">S8</strain>
    </source>
</reference>